<dbReference type="InterPro" id="IPR036265">
    <property type="entry name" value="HIT-like_sf"/>
</dbReference>
<accession>A0A9D2RM02</accession>
<feature type="short sequence motif" description="Histidine triad motif" evidence="2 3">
    <location>
        <begin position="99"/>
        <end position="103"/>
    </location>
</feature>
<dbReference type="PROSITE" id="PS00892">
    <property type="entry name" value="HIT_1"/>
    <property type="match status" value="1"/>
</dbReference>
<evidence type="ECO:0000256" key="3">
    <source>
        <dbReference type="PROSITE-ProRule" id="PRU00464"/>
    </source>
</evidence>
<dbReference type="InterPro" id="IPR019808">
    <property type="entry name" value="Histidine_triad_CS"/>
</dbReference>
<proteinExistence type="predicted"/>
<comment type="caution">
    <text evidence="5">The sequence shown here is derived from an EMBL/GenBank/DDBJ whole genome shotgun (WGS) entry which is preliminary data.</text>
</comment>
<dbReference type="InterPro" id="IPR001310">
    <property type="entry name" value="Histidine_triad_HIT"/>
</dbReference>
<organism evidence="5 6">
    <name type="scientific">Candidatus Enterocloster faecavium</name>
    <dbReference type="NCBI Taxonomy" id="2838560"/>
    <lineage>
        <taxon>Bacteria</taxon>
        <taxon>Bacillati</taxon>
        <taxon>Bacillota</taxon>
        <taxon>Clostridia</taxon>
        <taxon>Lachnospirales</taxon>
        <taxon>Lachnospiraceae</taxon>
        <taxon>Enterocloster</taxon>
    </lineage>
</organism>
<dbReference type="PRINTS" id="PR00332">
    <property type="entry name" value="HISTRIAD"/>
</dbReference>
<gene>
    <name evidence="5" type="ORF">H9716_05835</name>
</gene>
<dbReference type="Proteomes" id="UP000886804">
    <property type="component" value="Unassembled WGS sequence"/>
</dbReference>
<dbReference type="PROSITE" id="PS51084">
    <property type="entry name" value="HIT_2"/>
    <property type="match status" value="1"/>
</dbReference>
<dbReference type="Gene3D" id="3.30.428.10">
    <property type="entry name" value="HIT-like"/>
    <property type="match status" value="1"/>
</dbReference>
<feature type="active site" description="Tele-AMP-histidine intermediate" evidence="1">
    <location>
        <position position="101"/>
    </location>
</feature>
<sequence>MKDENCIFCKIANGEIPSTTLYEDEMFRVILDLGPASRGHALILPKEHFKDVCELDEKTAAKVLPLGAKIGAAMKKSLGCTGFNLVQNNGTSAGQTVFHFHMHIIPRYENGPAMVDWTPGKAEPEELAATAQLIQEGLQTRK</sequence>
<name>A0A9D2RM02_9FIRM</name>
<dbReference type="PANTHER" id="PTHR46648:SF1">
    <property type="entry name" value="ADENOSINE 5'-MONOPHOSPHORAMIDASE HNT1"/>
    <property type="match status" value="1"/>
</dbReference>
<protein>
    <submittedName>
        <fullName evidence="5">HIT family protein</fullName>
    </submittedName>
</protein>
<dbReference type="AlphaFoldDB" id="A0A9D2RM02"/>
<dbReference type="EMBL" id="DWYS01000067">
    <property type="protein sequence ID" value="HJB07372.1"/>
    <property type="molecule type" value="Genomic_DNA"/>
</dbReference>
<evidence type="ECO:0000313" key="5">
    <source>
        <dbReference type="EMBL" id="HJB07372.1"/>
    </source>
</evidence>
<evidence type="ECO:0000259" key="4">
    <source>
        <dbReference type="PROSITE" id="PS51084"/>
    </source>
</evidence>
<dbReference type="CDD" id="cd01277">
    <property type="entry name" value="HINT_subgroup"/>
    <property type="match status" value="1"/>
</dbReference>
<dbReference type="Pfam" id="PF01230">
    <property type="entry name" value="HIT"/>
    <property type="match status" value="1"/>
</dbReference>
<dbReference type="GO" id="GO:0003824">
    <property type="term" value="F:catalytic activity"/>
    <property type="evidence" value="ECO:0007669"/>
    <property type="project" value="InterPro"/>
</dbReference>
<evidence type="ECO:0000256" key="1">
    <source>
        <dbReference type="PIRSR" id="PIRSR601310-1"/>
    </source>
</evidence>
<dbReference type="InterPro" id="IPR011146">
    <property type="entry name" value="HIT-like"/>
</dbReference>
<dbReference type="PANTHER" id="PTHR46648">
    <property type="entry name" value="HIT FAMILY PROTEIN 1"/>
    <property type="match status" value="1"/>
</dbReference>
<reference evidence="5" key="1">
    <citation type="journal article" date="2021" name="PeerJ">
        <title>Extensive microbial diversity within the chicken gut microbiome revealed by metagenomics and culture.</title>
        <authorList>
            <person name="Gilroy R."/>
            <person name="Ravi A."/>
            <person name="Getino M."/>
            <person name="Pursley I."/>
            <person name="Horton D.L."/>
            <person name="Alikhan N.F."/>
            <person name="Baker D."/>
            <person name="Gharbi K."/>
            <person name="Hall N."/>
            <person name="Watson M."/>
            <person name="Adriaenssens E.M."/>
            <person name="Foster-Nyarko E."/>
            <person name="Jarju S."/>
            <person name="Secka A."/>
            <person name="Antonio M."/>
            <person name="Oren A."/>
            <person name="Chaudhuri R.R."/>
            <person name="La Ragione R."/>
            <person name="Hildebrand F."/>
            <person name="Pallen M.J."/>
        </authorList>
    </citation>
    <scope>NUCLEOTIDE SEQUENCE</scope>
    <source>
        <strain evidence="5">CHK188-4685</strain>
    </source>
</reference>
<dbReference type="GO" id="GO:0009117">
    <property type="term" value="P:nucleotide metabolic process"/>
    <property type="evidence" value="ECO:0007669"/>
    <property type="project" value="TreeGrafter"/>
</dbReference>
<dbReference type="SUPFAM" id="SSF54197">
    <property type="entry name" value="HIT-like"/>
    <property type="match status" value="1"/>
</dbReference>
<reference evidence="5" key="2">
    <citation type="submission" date="2021-04" db="EMBL/GenBank/DDBJ databases">
        <authorList>
            <person name="Gilroy R."/>
        </authorList>
    </citation>
    <scope>NUCLEOTIDE SEQUENCE</scope>
    <source>
        <strain evidence="5">CHK188-4685</strain>
    </source>
</reference>
<evidence type="ECO:0000256" key="2">
    <source>
        <dbReference type="PIRSR" id="PIRSR601310-3"/>
    </source>
</evidence>
<feature type="domain" description="HIT" evidence="4">
    <location>
        <begin position="7"/>
        <end position="114"/>
    </location>
</feature>
<dbReference type="InterPro" id="IPR039384">
    <property type="entry name" value="HINT"/>
</dbReference>
<evidence type="ECO:0000313" key="6">
    <source>
        <dbReference type="Proteomes" id="UP000886804"/>
    </source>
</evidence>